<evidence type="ECO:0000259" key="9">
    <source>
        <dbReference type="Pfam" id="PF00892"/>
    </source>
</evidence>
<feature type="transmembrane region" description="Helical" evidence="8">
    <location>
        <begin position="250"/>
        <end position="269"/>
    </location>
</feature>
<dbReference type="Proteomes" id="UP000198656">
    <property type="component" value="Unassembled WGS sequence"/>
</dbReference>
<comment type="subcellular location">
    <subcellularLocation>
        <location evidence="1">Cell membrane</location>
        <topology evidence="1">Multi-pass membrane protein</topology>
    </subcellularLocation>
</comment>
<dbReference type="RefSeq" id="WP_242876400.1">
    <property type="nucleotide sequence ID" value="NZ_FNCP01000044.1"/>
</dbReference>
<gene>
    <name evidence="10" type="ORF">SAMN05443529_1449</name>
</gene>
<dbReference type="InterPro" id="IPR037185">
    <property type="entry name" value="EmrE-like"/>
</dbReference>
<organism evidence="10 11">
    <name type="scientific">Desulfosporosinus hippei DSM 8344</name>
    <dbReference type="NCBI Taxonomy" id="1121419"/>
    <lineage>
        <taxon>Bacteria</taxon>
        <taxon>Bacillati</taxon>
        <taxon>Bacillota</taxon>
        <taxon>Clostridia</taxon>
        <taxon>Eubacteriales</taxon>
        <taxon>Desulfitobacteriaceae</taxon>
        <taxon>Desulfosporosinus</taxon>
    </lineage>
</organism>
<feature type="transmembrane region" description="Helical" evidence="8">
    <location>
        <begin position="216"/>
        <end position="238"/>
    </location>
</feature>
<name>A0A1G8L359_9FIRM</name>
<keyword evidence="5 8" id="KW-0812">Transmembrane</keyword>
<feature type="transmembrane region" description="Helical" evidence="8">
    <location>
        <begin position="112"/>
        <end position="129"/>
    </location>
</feature>
<dbReference type="Pfam" id="PF00892">
    <property type="entry name" value="EamA"/>
    <property type="match status" value="2"/>
</dbReference>
<dbReference type="NCBIfam" id="TIGR00688">
    <property type="entry name" value="rarD"/>
    <property type="match status" value="1"/>
</dbReference>
<feature type="transmembrane region" description="Helical" evidence="8">
    <location>
        <begin position="136"/>
        <end position="152"/>
    </location>
</feature>
<evidence type="ECO:0000256" key="8">
    <source>
        <dbReference type="SAM" id="Phobius"/>
    </source>
</evidence>
<proteinExistence type="inferred from homology"/>
<dbReference type="SUPFAM" id="SSF103481">
    <property type="entry name" value="Multidrug resistance efflux transporter EmrE"/>
    <property type="match status" value="2"/>
</dbReference>
<dbReference type="EMBL" id="FNCP01000044">
    <property type="protein sequence ID" value="SDI50113.1"/>
    <property type="molecule type" value="Genomic_DNA"/>
</dbReference>
<comment type="similarity">
    <text evidence="2">Belongs to the EamA transporter family.</text>
</comment>
<feature type="transmembrane region" description="Helical" evidence="8">
    <location>
        <begin position="47"/>
        <end position="68"/>
    </location>
</feature>
<evidence type="ECO:0000256" key="4">
    <source>
        <dbReference type="ARBA" id="ARBA00022475"/>
    </source>
</evidence>
<keyword evidence="11" id="KW-1185">Reference proteome</keyword>
<feature type="transmembrane region" description="Helical" evidence="8">
    <location>
        <begin position="158"/>
        <end position="175"/>
    </location>
</feature>
<reference evidence="11" key="1">
    <citation type="submission" date="2016-10" db="EMBL/GenBank/DDBJ databases">
        <authorList>
            <person name="Varghese N."/>
            <person name="Submissions S."/>
        </authorList>
    </citation>
    <scope>NUCLEOTIDE SEQUENCE [LARGE SCALE GENOMIC DNA]</scope>
    <source>
        <strain evidence="11">DSM 8344</strain>
    </source>
</reference>
<evidence type="ECO:0000256" key="7">
    <source>
        <dbReference type="ARBA" id="ARBA00023136"/>
    </source>
</evidence>
<feature type="transmembrane region" description="Helical" evidence="8">
    <location>
        <begin position="275"/>
        <end position="294"/>
    </location>
</feature>
<dbReference type="GO" id="GO:0005886">
    <property type="term" value="C:plasma membrane"/>
    <property type="evidence" value="ECO:0007669"/>
    <property type="project" value="UniProtKB-SubCell"/>
</dbReference>
<evidence type="ECO:0000256" key="3">
    <source>
        <dbReference type="ARBA" id="ARBA00022448"/>
    </source>
</evidence>
<feature type="transmembrane region" description="Helical" evidence="8">
    <location>
        <begin position="80"/>
        <end position="100"/>
    </location>
</feature>
<feature type="transmembrane region" description="Helical" evidence="8">
    <location>
        <begin position="184"/>
        <end position="204"/>
    </location>
</feature>
<protein>
    <submittedName>
        <fullName evidence="10">Chloramphenicol-sensitive protein RarD</fullName>
    </submittedName>
</protein>
<evidence type="ECO:0000256" key="2">
    <source>
        <dbReference type="ARBA" id="ARBA00007362"/>
    </source>
</evidence>
<dbReference type="InterPro" id="IPR004626">
    <property type="entry name" value="RarD"/>
</dbReference>
<dbReference type="PANTHER" id="PTHR22911">
    <property type="entry name" value="ACYL-MALONYL CONDENSING ENZYME-RELATED"/>
    <property type="match status" value="1"/>
</dbReference>
<dbReference type="PANTHER" id="PTHR22911:SF137">
    <property type="entry name" value="SOLUTE CARRIER FAMILY 35 MEMBER G2-RELATED"/>
    <property type="match status" value="1"/>
</dbReference>
<keyword evidence="7 8" id="KW-0472">Membrane</keyword>
<evidence type="ECO:0000256" key="1">
    <source>
        <dbReference type="ARBA" id="ARBA00004651"/>
    </source>
</evidence>
<keyword evidence="3" id="KW-0813">Transport</keyword>
<accession>A0A1G8L359</accession>
<keyword evidence="6 8" id="KW-1133">Transmembrane helix</keyword>
<evidence type="ECO:0000313" key="10">
    <source>
        <dbReference type="EMBL" id="SDI50113.1"/>
    </source>
</evidence>
<sequence>MLNRLMKALSGKSQSQGIVYAILSYVLWGVLPLYWKALRQINADEILASRIVWSFAFLLLIILIIGGLRNLKQVISTPKTLLGVFLGSLLISANWFIYIWAVNCNHVIETSLGYYINPLLTVLLGVTVLKERIDRWQITSLLLALLGVLIITFQYGQIPWVALSLAVTFGLYGLVKKLSNLSSIIGLTLETMMITPFALGYMIYKQVDGTSSLSALPLNIWILVVLTGVITATPLLLFAQSAKCVPLSTLGFIQYVSPSIGLLLGIFLFKEPFTRVDLISFGLIWLALGTYSFTRKEFINSLHKKRLIRFS</sequence>
<feature type="transmembrane region" description="Helical" evidence="8">
    <location>
        <begin position="18"/>
        <end position="35"/>
    </location>
</feature>
<feature type="domain" description="EamA" evidence="9">
    <location>
        <begin position="161"/>
        <end position="288"/>
    </location>
</feature>
<feature type="domain" description="EamA" evidence="9">
    <location>
        <begin position="17"/>
        <end position="152"/>
    </location>
</feature>
<keyword evidence="4" id="KW-1003">Cell membrane</keyword>
<evidence type="ECO:0000256" key="6">
    <source>
        <dbReference type="ARBA" id="ARBA00022989"/>
    </source>
</evidence>
<dbReference type="InterPro" id="IPR000620">
    <property type="entry name" value="EamA_dom"/>
</dbReference>
<evidence type="ECO:0000256" key="5">
    <source>
        <dbReference type="ARBA" id="ARBA00022692"/>
    </source>
</evidence>
<evidence type="ECO:0000313" key="11">
    <source>
        <dbReference type="Proteomes" id="UP000198656"/>
    </source>
</evidence>
<dbReference type="AlphaFoldDB" id="A0A1G8L359"/>